<dbReference type="InterPro" id="IPR004276">
    <property type="entry name" value="GlycoTrans_28_N"/>
</dbReference>
<accession>A0ABV5Z8V6</accession>
<comment type="caution">
    <text evidence="13">The sequence shown here is derived from an EMBL/GenBank/DDBJ whole genome shotgun (WGS) entry which is preliminary data.</text>
</comment>
<feature type="domain" description="Glycosyltransferase family 28 N-terminal" evidence="11">
    <location>
        <begin position="6"/>
        <end position="142"/>
    </location>
</feature>
<keyword evidence="5 10" id="KW-0133">Cell shape</keyword>
<dbReference type="CDD" id="cd03785">
    <property type="entry name" value="GT28_MurG"/>
    <property type="match status" value="1"/>
</dbReference>
<feature type="binding site" evidence="10">
    <location>
        <begin position="265"/>
        <end position="270"/>
    </location>
    <ligand>
        <name>UDP-N-acetyl-alpha-D-glucosamine</name>
        <dbReference type="ChEBI" id="CHEBI:57705"/>
    </ligand>
</feature>
<comment type="catalytic activity">
    <reaction evidence="10">
        <text>di-trans,octa-cis-undecaprenyl diphospho-N-acetyl-alpha-D-muramoyl-L-alanyl-D-glutamyl-meso-2,6-diaminopimeloyl-D-alanyl-D-alanine + UDP-N-acetyl-alpha-D-glucosamine = di-trans,octa-cis-undecaprenyl diphospho-[N-acetyl-alpha-D-glucosaminyl-(1-&gt;4)]-N-acetyl-alpha-D-muramoyl-L-alanyl-D-glutamyl-meso-2,6-diaminopimeloyl-D-alanyl-D-alanine + UDP + H(+)</text>
        <dbReference type="Rhea" id="RHEA:31227"/>
        <dbReference type="ChEBI" id="CHEBI:15378"/>
        <dbReference type="ChEBI" id="CHEBI:57705"/>
        <dbReference type="ChEBI" id="CHEBI:58223"/>
        <dbReference type="ChEBI" id="CHEBI:61387"/>
        <dbReference type="ChEBI" id="CHEBI:61388"/>
        <dbReference type="EC" id="2.4.1.227"/>
    </reaction>
</comment>
<feature type="binding site" evidence="10">
    <location>
        <position position="291"/>
    </location>
    <ligand>
        <name>UDP-N-acetyl-alpha-D-glucosamine</name>
        <dbReference type="ChEBI" id="CHEBI:57705"/>
    </ligand>
</feature>
<keyword evidence="7 10" id="KW-0472">Membrane</keyword>
<comment type="function">
    <text evidence="10">Cell wall formation. Catalyzes the transfer of a GlcNAc subunit on undecaprenyl-pyrophosphoryl-MurNAc-pentapeptide (lipid intermediate I) to form undecaprenyl-pyrophosphoryl-MurNAc-(pentapeptide)GlcNAc (lipid intermediate II).</text>
</comment>
<organism evidence="13 14">
    <name type="scientific">Balneatrix alpica</name>
    <dbReference type="NCBI Taxonomy" id="75684"/>
    <lineage>
        <taxon>Bacteria</taxon>
        <taxon>Pseudomonadati</taxon>
        <taxon>Pseudomonadota</taxon>
        <taxon>Gammaproteobacteria</taxon>
        <taxon>Oceanospirillales</taxon>
        <taxon>Balneatrichaceae</taxon>
        <taxon>Balneatrix</taxon>
    </lineage>
</organism>
<dbReference type="EMBL" id="JBHLZN010000001">
    <property type="protein sequence ID" value="MFB9885717.1"/>
    <property type="molecule type" value="Genomic_DNA"/>
</dbReference>
<evidence type="ECO:0000256" key="10">
    <source>
        <dbReference type="HAMAP-Rule" id="MF_00033"/>
    </source>
</evidence>
<dbReference type="GO" id="GO:0016757">
    <property type="term" value="F:glycosyltransferase activity"/>
    <property type="evidence" value="ECO:0007669"/>
    <property type="project" value="UniProtKB-KW"/>
</dbReference>
<keyword evidence="9 10" id="KW-0961">Cell wall biogenesis/degradation</keyword>
<evidence type="ECO:0000256" key="3">
    <source>
        <dbReference type="ARBA" id="ARBA00022676"/>
    </source>
</evidence>
<keyword evidence="8 10" id="KW-0131">Cell cycle</keyword>
<feature type="binding site" evidence="10">
    <location>
        <position position="124"/>
    </location>
    <ligand>
        <name>UDP-N-acetyl-alpha-D-glucosamine</name>
        <dbReference type="ChEBI" id="CHEBI:57705"/>
    </ligand>
</feature>
<comment type="subcellular location">
    <subcellularLocation>
        <location evidence="10">Cell membrane</location>
        <topology evidence="10">Peripheral membrane protein</topology>
        <orientation evidence="10">Cytoplasmic side</orientation>
    </subcellularLocation>
</comment>
<keyword evidence="4 10" id="KW-0808">Transferase</keyword>
<evidence type="ECO:0000256" key="6">
    <source>
        <dbReference type="ARBA" id="ARBA00022984"/>
    </source>
</evidence>
<evidence type="ECO:0000259" key="11">
    <source>
        <dbReference type="Pfam" id="PF03033"/>
    </source>
</evidence>
<protein>
    <recommendedName>
        <fullName evidence="10">UDP-N-acetylglucosamine--N-acetylmuramyl-(pentapeptide) pyrophosphoryl-undecaprenol N-acetylglucosamine transferase</fullName>
        <ecNumber evidence="10">2.4.1.227</ecNumber>
    </recommendedName>
    <alternativeName>
        <fullName evidence="10">Undecaprenyl-PP-MurNAc-pentapeptide-UDPGlcNAc GlcNAc transferase</fullName>
    </alternativeName>
</protein>
<evidence type="ECO:0000256" key="8">
    <source>
        <dbReference type="ARBA" id="ARBA00023306"/>
    </source>
</evidence>
<name>A0ABV5Z8V6_9GAMM</name>
<dbReference type="EC" id="2.4.1.227" evidence="10"/>
<dbReference type="Pfam" id="PF03033">
    <property type="entry name" value="Glyco_transf_28"/>
    <property type="match status" value="1"/>
</dbReference>
<dbReference type="HAMAP" id="MF_00033">
    <property type="entry name" value="MurG"/>
    <property type="match status" value="1"/>
</dbReference>
<dbReference type="Gene3D" id="3.40.50.2000">
    <property type="entry name" value="Glycogen Phosphorylase B"/>
    <property type="match status" value="2"/>
</dbReference>
<evidence type="ECO:0000313" key="13">
    <source>
        <dbReference type="EMBL" id="MFB9885717.1"/>
    </source>
</evidence>
<evidence type="ECO:0000313" key="14">
    <source>
        <dbReference type="Proteomes" id="UP001589628"/>
    </source>
</evidence>
<comment type="pathway">
    <text evidence="10">Cell wall biogenesis; peptidoglycan biosynthesis.</text>
</comment>
<keyword evidence="6 10" id="KW-0573">Peptidoglycan synthesis</keyword>
<dbReference type="PANTHER" id="PTHR21015">
    <property type="entry name" value="UDP-N-ACETYLGLUCOSAMINE--N-ACETYLMURAMYL-(PENTAPEPTIDE) PYROPHOSPHORYL-UNDECAPRENOL N-ACETYLGLUCOSAMINE TRANSFERASE 1"/>
    <property type="match status" value="1"/>
</dbReference>
<feature type="domain" description="Glycosyl transferase family 28 C-terminal" evidence="12">
    <location>
        <begin position="186"/>
        <end position="340"/>
    </location>
</feature>
<evidence type="ECO:0000256" key="2">
    <source>
        <dbReference type="ARBA" id="ARBA00022618"/>
    </source>
</evidence>
<evidence type="ECO:0000256" key="7">
    <source>
        <dbReference type="ARBA" id="ARBA00023136"/>
    </source>
</evidence>
<comment type="similarity">
    <text evidence="10">Belongs to the glycosyltransferase 28 family. MurG subfamily.</text>
</comment>
<proteinExistence type="inferred from homology"/>
<evidence type="ECO:0000256" key="9">
    <source>
        <dbReference type="ARBA" id="ARBA00023316"/>
    </source>
</evidence>
<feature type="binding site" evidence="10">
    <location>
        <position position="246"/>
    </location>
    <ligand>
        <name>UDP-N-acetyl-alpha-D-glucosamine</name>
        <dbReference type="ChEBI" id="CHEBI:57705"/>
    </ligand>
</feature>
<dbReference type="InterPro" id="IPR006009">
    <property type="entry name" value="GlcNAc_MurG"/>
</dbReference>
<keyword evidence="1 10" id="KW-1003">Cell membrane</keyword>
<dbReference type="PANTHER" id="PTHR21015:SF22">
    <property type="entry name" value="GLYCOSYLTRANSFERASE"/>
    <property type="match status" value="1"/>
</dbReference>
<sequence length="360" mass="38321">MAKVALIMAGGTGGHVFPALAAAQVLRERGYELHWLGTQQGIEAKLVPQADIPLHAIEVGGLRGKGLKGWLLAPVRLARACGQALKVVSVLKPQVVLGMGGYASGPGGLAAWVLRRPLVIHEQNAIAGLTNKVLARFAKRVLAAFTPAQAGLGSAQIVGNPVRASLFQLAPPQQRYAERGDAPLRVLVVGGSLGAAAINAVIPEWLAALPAEQRPELWHQTGERHFEATQRLYQQHGLNARVAPFIDDMAAAYGWADLVICRAGALTVSELAAAGVASVLVPFPHAVDDHQTANARFLVEAQAALLLPQSELSVSRLQQLMQDYGQRNRLQIMAIQAKQLAKPMAALEVATVCEEVSRDR</sequence>
<gene>
    <name evidence="10 13" type="primary">murG</name>
    <name evidence="13" type="ORF">ACFFLH_04755</name>
</gene>
<dbReference type="Proteomes" id="UP001589628">
    <property type="component" value="Unassembled WGS sequence"/>
</dbReference>
<feature type="binding site" evidence="10">
    <location>
        <position position="163"/>
    </location>
    <ligand>
        <name>UDP-N-acetyl-alpha-D-glucosamine</name>
        <dbReference type="ChEBI" id="CHEBI:57705"/>
    </ligand>
</feature>
<dbReference type="SUPFAM" id="SSF53756">
    <property type="entry name" value="UDP-Glycosyltransferase/glycogen phosphorylase"/>
    <property type="match status" value="1"/>
</dbReference>
<keyword evidence="14" id="KW-1185">Reference proteome</keyword>
<dbReference type="RefSeq" id="WP_027313786.1">
    <property type="nucleotide sequence ID" value="NZ_JBHLZN010000001.1"/>
</dbReference>
<evidence type="ECO:0000259" key="12">
    <source>
        <dbReference type="Pfam" id="PF04101"/>
    </source>
</evidence>
<evidence type="ECO:0000256" key="4">
    <source>
        <dbReference type="ARBA" id="ARBA00022679"/>
    </source>
</evidence>
<feature type="binding site" evidence="10">
    <location>
        <position position="192"/>
    </location>
    <ligand>
        <name>UDP-N-acetyl-alpha-D-glucosamine</name>
        <dbReference type="ChEBI" id="CHEBI:57705"/>
    </ligand>
</feature>
<dbReference type="InterPro" id="IPR007235">
    <property type="entry name" value="Glyco_trans_28_C"/>
</dbReference>
<evidence type="ECO:0000256" key="1">
    <source>
        <dbReference type="ARBA" id="ARBA00022475"/>
    </source>
</evidence>
<dbReference type="NCBIfam" id="TIGR01133">
    <property type="entry name" value="murG"/>
    <property type="match status" value="1"/>
</dbReference>
<evidence type="ECO:0000256" key="5">
    <source>
        <dbReference type="ARBA" id="ARBA00022960"/>
    </source>
</evidence>
<keyword evidence="2 10" id="KW-0132">Cell division</keyword>
<keyword evidence="3 10" id="KW-0328">Glycosyltransferase</keyword>
<dbReference type="Pfam" id="PF04101">
    <property type="entry name" value="Glyco_tran_28_C"/>
    <property type="match status" value="1"/>
</dbReference>
<feature type="binding site" evidence="10">
    <location>
        <begin position="12"/>
        <end position="14"/>
    </location>
    <ligand>
        <name>UDP-N-acetyl-alpha-D-glucosamine</name>
        <dbReference type="ChEBI" id="CHEBI:57705"/>
    </ligand>
</feature>
<reference evidence="13 14" key="1">
    <citation type="submission" date="2024-09" db="EMBL/GenBank/DDBJ databases">
        <authorList>
            <person name="Sun Q."/>
            <person name="Mori K."/>
        </authorList>
    </citation>
    <scope>NUCLEOTIDE SEQUENCE [LARGE SCALE GENOMIC DNA]</scope>
    <source>
        <strain evidence="13 14">ATCC 51285</strain>
    </source>
</reference>